<gene>
    <name evidence="2" type="ORF">Gxy13693_015_034</name>
</gene>
<feature type="region of interest" description="Disordered" evidence="1">
    <location>
        <begin position="68"/>
        <end position="87"/>
    </location>
</feature>
<dbReference type="EMBL" id="BANJ01000015">
    <property type="protein sequence ID" value="GAN99057.1"/>
    <property type="molecule type" value="Genomic_DNA"/>
</dbReference>
<sequence length="116" mass="12261">MVMAHAYGMTSIWLHPCRIVQQGTITGNERKIASGLLQCRAGDYLTIPAVYTVHAGVGRPPGFTVIDNGAGHSPRDGVIHPGRDRRGNRTGAAVFRATCPGGAEGEEQRGPPDGSR</sequence>
<reference evidence="2 3" key="1">
    <citation type="submission" date="2012-11" db="EMBL/GenBank/DDBJ databases">
        <title>Whole genome sequence of Gluconacetobacter xylinus NBRC 13693.</title>
        <authorList>
            <person name="Azuma Y."/>
            <person name="Higashiura N."/>
            <person name="Hirakawa H."/>
            <person name="Matsushita K."/>
        </authorList>
    </citation>
    <scope>NUCLEOTIDE SEQUENCE [LARGE SCALE GENOMIC DNA]</scope>
    <source>
        <strain evidence="2 3">NBRC 13693</strain>
    </source>
</reference>
<feature type="compositionally biased region" description="Basic and acidic residues" evidence="1">
    <location>
        <begin position="73"/>
        <end position="87"/>
    </location>
</feature>
<protein>
    <submittedName>
        <fullName evidence="2">Uncharacterized protein</fullName>
    </submittedName>
</protein>
<evidence type="ECO:0000313" key="3">
    <source>
        <dbReference type="Proteomes" id="UP000032683"/>
    </source>
</evidence>
<name>A0A0D6Q671_KOMXY</name>
<feature type="region of interest" description="Disordered" evidence="1">
    <location>
        <begin position="97"/>
        <end position="116"/>
    </location>
</feature>
<accession>A0A0D6Q671</accession>
<feature type="compositionally biased region" description="Basic and acidic residues" evidence="1">
    <location>
        <begin position="106"/>
        <end position="116"/>
    </location>
</feature>
<organism evidence="2 3">
    <name type="scientific">Komagataeibacter xylinus NBRC 13693</name>
    <dbReference type="NCBI Taxonomy" id="1234668"/>
    <lineage>
        <taxon>Bacteria</taxon>
        <taxon>Pseudomonadati</taxon>
        <taxon>Pseudomonadota</taxon>
        <taxon>Alphaproteobacteria</taxon>
        <taxon>Acetobacterales</taxon>
        <taxon>Acetobacteraceae</taxon>
        <taxon>Komagataeibacter</taxon>
    </lineage>
</organism>
<comment type="caution">
    <text evidence="2">The sequence shown here is derived from an EMBL/GenBank/DDBJ whole genome shotgun (WGS) entry which is preliminary data.</text>
</comment>
<dbReference type="AlphaFoldDB" id="A0A0D6Q671"/>
<evidence type="ECO:0000313" key="2">
    <source>
        <dbReference type="EMBL" id="GAN99057.1"/>
    </source>
</evidence>
<dbReference type="Proteomes" id="UP000032683">
    <property type="component" value="Unassembled WGS sequence"/>
</dbReference>
<evidence type="ECO:0000256" key="1">
    <source>
        <dbReference type="SAM" id="MobiDB-lite"/>
    </source>
</evidence>
<proteinExistence type="predicted"/>